<dbReference type="Proteomes" id="UP000001556">
    <property type="component" value="Chromosome"/>
</dbReference>
<dbReference type="HOGENOM" id="CLU_2522192_0_0_9"/>
<keyword evidence="1" id="KW-0812">Transmembrane</keyword>
<organism evidence="2 3">
    <name type="scientific">Desulforamulus reducens (strain ATCC BAA-1160 / DSM 100696 / MI-1)</name>
    <name type="common">Desulfotomaculum reducens</name>
    <dbReference type="NCBI Taxonomy" id="349161"/>
    <lineage>
        <taxon>Bacteria</taxon>
        <taxon>Bacillati</taxon>
        <taxon>Bacillota</taxon>
        <taxon>Clostridia</taxon>
        <taxon>Eubacteriales</taxon>
        <taxon>Peptococcaceae</taxon>
        <taxon>Desulforamulus</taxon>
    </lineage>
</organism>
<dbReference type="EMBL" id="CP000612">
    <property type="protein sequence ID" value="ABO49477.1"/>
    <property type="molecule type" value="Genomic_DNA"/>
</dbReference>
<evidence type="ECO:0000256" key="1">
    <source>
        <dbReference type="SAM" id="Phobius"/>
    </source>
</evidence>
<dbReference type="AlphaFoldDB" id="A4J324"/>
<keyword evidence="1" id="KW-0472">Membrane</keyword>
<proteinExistence type="predicted"/>
<reference evidence="2 3" key="1">
    <citation type="submission" date="2007-03" db="EMBL/GenBank/DDBJ databases">
        <title>Complete sequence of Desulfotomaculum reducens MI-1.</title>
        <authorList>
            <consortium name="US DOE Joint Genome Institute"/>
            <person name="Copeland A."/>
            <person name="Lucas S."/>
            <person name="Lapidus A."/>
            <person name="Barry K."/>
            <person name="Detter J.C."/>
            <person name="Glavina del Rio T."/>
            <person name="Hammon N."/>
            <person name="Israni S."/>
            <person name="Dalin E."/>
            <person name="Tice H."/>
            <person name="Pitluck S."/>
            <person name="Sims D."/>
            <person name="Brettin T."/>
            <person name="Bruce D."/>
            <person name="Han C."/>
            <person name="Tapia R."/>
            <person name="Schmutz J."/>
            <person name="Larimer F."/>
            <person name="Land M."/>
            <person name="Hauser L."/>
            <person name="Kyrpides N."/>
            <person name="Kim E."/>
            <person name="Tebo B.M."/>
            <person name="Richardson P."/>
        </authorList>
    </citation>
    <scope>NUCLEOTIDE SEQUENCE [LARGE SCALE GENOMIC DNA]</scope>
    <source>
        <strain evidence="2 3">MI-1</strain>
    </source>
</reference>
<protein>
    <submittedName>
        <fullName evidence="2">Uncharacterized protein</fullName>
    </submittedName>
</protein>
<keyword evidence="1" id="KW-1133">Transmembrane helix</keyword>
<name>A4J324_DESRM</name>
<accession>A4J324</accession>
<dbReference type="STRING" id="349161.Dred_0942"/>
<keyword evidence="3" id="KW-1185">Reference proteome</keyword>
<sequence>MISAGFITVCYYFLIPHLSPLIPLITGFVIILLVSLTVRQVFGVELVLVPSTRFGLKLLETILGVKGAFNRFCKLTNYQVKLSL</sequence>
<gene>
    <name evidence="2" type="ordered locus">Dred_0942</name>
</gene>
<evidence type="ECO:0000313" key="3">
    <source>
        <dbReference type="Proteomes" id="UP000001556"/>
    </source>
</evidence>
<feature type="transmembrane region" description="Helical" evidence="1">
    <location>
        <begin position="21"/>
        <end position="49"/>
    </location>
</feature>
<dbReference type="KEGG" id="drm:Dred_0942"/>
<evidence type="ECO:0000313" key="2">
    <source>
        <dbReference type="EMBL" id="ABO49477.1"/>
    </source>
</evidence>